<comment type="catalytic activity">
    <reaction evidence="1">
        <text>ATP + protein L-histidine = ADP + protein N-phospho-L-histidine.</text>
        <dbReference type="EC" id="2.7.13.3"/>
    </reaction>
</comment>
<dbReference type="InterPro" id="IPR005467">
    <property type="entry name" value="His_kinase_dom"/>
</dbReference>
<comment type="similarity">
    <text evidence="2">In the N-terminal section; belongs to the phytochrome family.</text>
</comment>
<evidence type="ECO:0000256" key="10">
    <source>
        <dbReference type="SAM" id="Coils"/>
    </source>
</evidence>
<dbReference type="EMBL" id="BAABGR010000002">
    <property type="protein sequence ID" value="GAA4509813.1"/>
    <property type="molecule type" value="Genomic_DNA"/>
</dbReference>
<dbReference type="InterPro" id="IPR013654">
    <property type="entry name" value="PAS_2"/>
</dbReference>
<gene>
    <name evidence="13" type="ORF">GCM10023173_00390</name>
</gene>
<dbReference type="GO" id="GO:0005524">
    <property type="term" value="F:ATP binding"/>
    <property type="evidence" value="ECO:0007669"/>
    <property type="project" value="UniProtKB-KW"/>
</dbReference>
<keyword evidence="9" id="KW-0675">Receptor</keyword>
<dbReference type="Pfam" id="PF00512">
    <property type="entry name" value="HisKA"/>
    <property type="match status" value="1"/>
</dbReference>
<keyword evidence="10" id="KW-0175">Coiled coil</keyword>
<keyword evidence="8" id="KW-0157">Chromophore</keyword>
<dbReference type="SUPFAM" id="SSF47384">
    <property type="entry name" value="Homodimeric domain of signal transducing histidine kinase"/>
    <property type="match status" value="1"/>
</dbReference>
<dbReference type="InterPro" id="IPR043150">
    <property type="entry name" value="Phytochrome_PHY_sf"/>
</dbReference>
<dbReference type="PANTHER" id="PTHR42878">
    <property type="entry name" value="TWO-COMPONENT HISTIDINE KINASE"/>
    <property type="match status" value="1"/>
</dbReference>
<name>A0ABP8QU24_9SPHI</name>
<keyword evidence="13" id="KW-0067">ATP-binding</keyword>
<dbReference type="InterPro" id="IPR013515">
    <property type="entry name" value="Phytochrome_cen-reg"/>
</dbReference>
<evidence type="ECO:0000256" key="9">
    <source>
        <dbReference type="ARBA" id="ARBA00023170"/>
    </source>
</evidence>
<dbReference type="Gene3D" id="3.30.565.10">
    <property type="entry name" value="Histidine kinase-like ATPase, C-terminal domain"/>
    <property type="match status" value="1"/>
</dbReference>
<dbReference type="InterPro" id="IPR003661">
    <property type="entry name" value="HisK_dim/P_dom"/>
</dbReference>
<dbReference type="SMART" id="SM00387">
    <property type="entry name" value="HATPase_c"/>
    <property type="match status" value="1"/>
</dbReference>
<evidence type="ECO:0000256" key="3">
    <source>
        <dbReference type="ARBA" id="ARBA00012438"/>
    </source>
</evidence>
<evidence type="ECO:0000256" key="1">
    <source>
        <dbReference type="ARBA" id="ARBA00000085"/>
    </source>
</evidence>
<dbReference type="CDD" id="cd00082">
    <property type="entry name" value="HisKA"/>
    <property type="match status" value="1"/>
</dbReference>
<feature type="coiled-coil region" evidence="10">
    <location>
        <begin position="486"/>
        <end position="516"/>
    </location>
</feature>
<sequence>MSEAAKILNCEEEPIHLCGKIQDFGYLLVFNLIGKCIAISENCRRWLPLDLPAAMQLKIHDFLGFIYQEMGVKIESLDLSHISRSPLTFKTHLHGECFQLTIYIHNDLIFLEFEKNESIVIELSQLNEFQRNFDFSDNIWQTLCENIYRIIGFDRIMVYQFLEDSSGIVIAEKKTIQEESLLGYRYPEFDIPQQARKLYLKNLARQTPDIHADTVPLFGAEPTQIDLSKSQIRALSPIHLQYLHNFGVRASASFSIVIDDKLWGLVACQNITPKFIPYDRKSLCLFVTHYAATKYLVEQQRIKIEDDQKIKEIELELKERLVFNSSIEKTLKEFAKPFMQAIPSSGLIIRSPDFVTRYGETPSDYLLEEIHAEINSRIGDENIFTSHAFSLPNNKKTDNSNWTGVARISFDKEHDYAIYWFRKEILTEEKWAGIPEKHPIFSEEKNAYIYSPRTSFQLWKKQVKGQSERWSTFDINFLTRIHKLIQDSLLRKMNEVKRLNERLIEANNKLETYTHQLAHDIRNPLSIIKTSAQFIYAKQDLTRDFLGKFSKNIAEAADLINSIIDKTIESTKESANILSYEVVTTETFIHQIIQQAVQRYGVKNYEVILGDLLPVYGEKTLLYQLFMNLINNAIKFSSKKDTAILEIYSKKEDNNTIYYIKDNGIGIAETEKENLFGMFKRLSNANEFEGSGVGMAIVKRIIDKLHANIEFQSKVNEGTTFKIAFPNE</sequence>
<dbReference type="EC" id="2.7.13.3" evidence="3"/>
<dbReference type="Pfam" id="PF02518">
    <property type="entry name" value="HATPase_c"/>
    <property type="match status" value="1"/>
</dbReference>
<evidence type="ECO:0000259" key="11">
    <source>
        <dbReference type="PROSITE" id="PS50046"/>
    </source>
</evidence>
<evidence type="ECO:0000256" key="4">
    <source>
        <dbReference type="ARBA" id="ARBA00022543"/>
    </source>
</evidence>
<dbReference type="PANTHER" id="PTHR42878:SF15">
    <property type="entry name" value="BACTERIOPHYTOCHROME"/>
    <property type="match status" value="1"/>
</dbReference>
<dbReference type="PROSITE" id="PS50046">
    <property type="entry name" value="PHYTOCHROME_2"/>
    <property type="match status" value="1"/>
</dbReference>
<evidence type="ECO:0000313" key="13">
    <source>
        <dbReference type="EMBL" id="GAA4509813.1"/>
    </source>
</evidence>
<evidence type="ECO:0000313" key="14">
    <source>
        <dbReference type="Proteomes" id="UP001500394"/>
    </source>
</evidence>
<dbReference type="Pfam" id="PF08446">
    <property type="entry name" value="PAS_2"/>
    <property type="match status" value="1"/>
</dbReference>
<dbReference type="InterPro" id="IPR029016">
    <property type="entry name" value="GAF-like_dom_sf"/>
</dbReference>
<feature type="domain" description="Phytochrome chromophore attachment site" evidence="11">
    <location>
        <begin position="135"/>
        <end position="289"/>
    </location>
</feature>
<dbReference type="SUPFAM" id="SSF55785">
    <property type="entry name" value="PYP-like sensor domain (PAS domain)"/>
    <property type="match status" value="1"/>
</dbReference>
<dbReference type="Gene3D" id="1.10.287.130">
    <property type="match status" value="1"/>
</dbReference>
<dbReference type="InterPro" id="IPR050351">
    <property type="entry name" value="BphY/WalK/GraS-like"/>
</dbReference>
<evidence type="ECO:0000256" key="2">
    <source>
        <dbReference type="ARBA" id="ARBA00006402"/>
    </source>
</evidence>
<dbReference type="Gene3D" id="3.30.450.20">
    <property type="entry name" value="PAS domain"/>
    <property type="match status" value="1"/>
</dbReference>
<dbReference type="PRINTS" id="PR01033">
    <property type="entry name" value="PHYTOCHROME"/>
</dbReference>
<dbReference type="Proteomes" id="UP001500394">
    <property type="component" value="Unassembled WGS sequence"/>
</dbReference>
<dbReference type="SUPFAM" id="SSF55874">
    <property type="entry name" value="ATPase domain of HSP90 chaperone/DNA topoisomerase II/histidine kinase"/>
    <property type="match status" value="1"/>
</dbReference>
<dbReference type="InterPro" id="IPR003594">
    <property type="entry name" value="HATPase_dom"/>
</dbReference>
<reference evidence="14" key="1">
    <citation type="journal article" date="2019" name="Int. J. Syst. Evol. Microbiol.">
        <title>The Global Catalogue of Microorganisms (GCM) 10K type strain sequencing project: providing services to taxonomists for standard genome sequencing and annotation.</title>
        <authorList>
            <consortium name="The Broad Institute Genomics Platform"/>
            <consortium name="The Broad Institute Genome Sequencing Center for Infectious Disease"/>
            <person name="Wu L."/>
            <person name="Ma J."/>
        </authorList>
    </citation>
    <scope>NUCLEOTIDE SEQUENCE [LARGE SCALE GENOMIC DNA]</scope>
    <source>
        <strain evidence="14">JCM 17858</strain>
    </source>
</reference>
<dbReference type="Gene3D" id="3.30.450.40">
    <property type="match status" value="1"/>
</dbReference>
<organism evidence="13 14">
    <name type="scientific">Sphingobacterium thermophilum</name>
    <dbReference type="NCBI Taxonomy" id="768534"/>
    <lineage>
        <taxon>Bacteria</taxon>
        <taxon>Pseudomonadati</taxon>
        <taxon>Bacteroidota</taxon>
        <taxon>Sphingobacteriia</taxon>
        <taxon>Sphingobacteriales</taxon>
        <taxon>Sphingobacteriaceae</taxon>
        <taxon>Sphingobacterium</taxon>
    </lineage>
</organism>
<keyword evidence="4" id="KW-0600">Photoreceptor protein</keyword>
<dbReference type="InterPro" id="IPR036890">
    <property type="entry name" value="HATPase_C_sf"/>
</dbReference>
<dbReference type="InterPro" id="IPR003018">
    <property type="entry name" value="GAF"/>
</dbReference>
<dbReference type="InterPro" id="IPR016132">
    <property type="entry name" value="Phyto_chromo_attachment"/>
</dbReference>
<evidence type="ECO:0000256" key="6">
    <source>
        <dbReference type="ARBA" id="ARBA00022679"/>
    </source>
</evidence>
<dbReference type="Pfam" id="PF01590">
    <property type="entry name" value="GAF"/>
    <property type="match status" value="1"/>
</dbReference>
<dbReference type="SMART" id="SM00388">
    <property type="entry name" value="HisKA"/>
    <property type="match status" value="1"/>
</dbReference>
<dbReference type="InterPro" id="IPR036097">
    <property type="entry name" value="HisK_dim/P_sf"/>
</dbReference>
<feature type="domain" description="Histidine kinase" evidence="12">
    <location>
        <begin position="516"/>
        <end position="728"/>
    </location>
</feature>
<dbReference type="RefSeq" id="WP_345062997.1">
    <property type="nucleotide sequence ID" value="NZ_BAABGR010000002.1"/>
</dbReference>
<proteinExistence type="inferred from homology"/>
<evidence type="ECO:0000256" key="7">
    <source>
        <dbReference type="ARBA" id="ARBA00022777"/>
    </source>
</evidence>
<evidence type="ECO:0000256" key="5">
    <source>
        <dbReference type="ARBA" id="ARBA00022606"/>
    </source>
</evidence>
<dbReference type="PROSITE" id="PS50109">
    <property type="entry name" value="HIS_KIN"/>
    <property type="match status" value="1"/>
</dbReference>
<comment type="caution">
    <text evidence="13">The sequence shown here is derived from an EMBL/GenBank/DDBJ whole genome shotgun (WGS) entry which is preliminary data.</text>
</comment>
<protein>
    <recommendedName>
        <fullName evidence="3">histidine kinase</fullName>
        <ecNumber evidence="3">2.7.13.3</ecNumber>
    </recommendedName>
</protein>
<keyword evidence="6" id="KW-0808">Transferase</keyword>
<dbReference type="InterPro" id="IPR001294">
    <property type="entry name" value="Phytochrome"/>
</dbReference>
<dbReference type="SUPFAM" id="SSF55781">
    <property type="entry name" value="GAF domain-like"/>
    <property type="match status" value="2"/>
</dbReference>
<evidence type="ECO:0000256" key="8">
    <source>
        <dbReference type="ARBA" id="ARBA00022991"/>
    </source>
</evidence>
<keyword evidence="7" id="KW-0418">Kinase</keyword>
<keyword evidence="13" id="KW-0547">Nucleotide-binding</keyword>
<accession>A0ABP8QU24</accession>
<keyword evidence="5" id="KW-0716">Sensory transduction</keyword>
<dbReference type="Pfam" id="PF00360">
    <property type="entry name" value="PHY"/>
    <property type="match status" value="1"/>
</dbReference>
<keyword evidence="14" id="KW-1185">Reference proteome</keyword>
<evidence type="ECO:0000259" key="12">
    <source>
        <dbReference type="PROSITE" id="PS50109"/>
    </source>
</evidence>
<dbReference type="InterPro" id="IPR035965">
    <property type="entry name" value="PAS-like_dom_sf"/>
</dbReference>
<dbReference type="Gene3D" id="3.30.450.270">
    <property type="match status" value="1"/>
</dbReference>